<organism evidence="2">
    <name type="scientific">Anguilla anguilla</name>
    <name type="common">European freshwater eel</name>
    <name type="synonym">Muraena anguilla</name>
    <dbReference type="NCBI Taxonomy" id="7936"/>
    <lineage>
        <taxon>Eukaryota</taxon>
        <taxon>Metazoa</taxon>
        <taxon>Chordata</taxon>
        <taxon>Craniata</taxon>
        <taxon>Vertebrata</taxon>
        <taxon>Euteleostomi</taxon>
        <taxon>Actinopterygii</taxon>
        <taxon>Neopterygii</taxon>
        <taxon>Teleostei</taxon>
        <taxon>Anguilliformes</taxon>
        <taxon>Anguillidae</taxon>
        <taxon>Anguilla</taxon>
    </lineage>
</organism>
<proteinExistence type="predicted"/>
<name>A0A0E9W423_ANGAN</name>
<reference evidence="2" key="1">
    <citation type="submission" date="2014-11" db="EMBL/GenBank/DDBJ databases">
        <authorList>
            <person name="Amaro Gonzalez C."/>
        </authorList>
    </citation>
    <scope>NUCLEOTIDE SEQUENCE</scope>
</reference>
<feature type="region of interest" description="Disordered" evidence="1">
    <location>
        <begin position="1"/>
        <end position="24"/>
    </location>
</feature>
<dbReference type="EMBL" id="GBXM01023470">
    <property type="protein sequence ID" value="JAH85107.1"/>
    <property type="molecule type" value="Transcribed_RNA"/>
</dbReference>
<reference evidence="2" key="2">
    <citation type="journal article" date="2015" name="Fish Shellfish Immunol.">
        <title>Early steps in the European eel (Anguilla anguilla)-Vibrio vulnificus interaction in the gills: Role of the RtxA13 toxin.</title>
        <authorList>
            <person name="Callol A."/>
            <person name="Pajuelo D."/>
            <person name="Ebbesson L."/>
            <person name="Teles M."/>
            <person name="MacKenzie S."/>
            <person name="Amaro C."/>
        </authorList>
    </citation>
    <scope>NUCLEOTIDE SEQUENCE</scope>
</reference>
<evidence type="ECO:0000256" key="1">
    <source>
        <dbReference type="SAM" id="MobiDB-lite"/>
    </source>
</evidence>
<sequence>MDALRSRPCVPGKVTENVNAGTPSSSRMSVNFIKLTVRRGSP</sequence>
<dbReference type="AlphaFoldDB" id="A0A0E9W423"/>
<protein>
    <submittedName>
        <fullName evidence="2">Uncharacterized protein</fullName>
    </submittedName>
</protein>
<accession>A0A0E9W423</accession>
<evidence type="ECO:0000313" key="2">
    <source>
        <dbReference type="EMBL" id="JAH85107.1"/>
    </source>
</evidence>